<evidence type="ECO:0000259" key="1">
    <source>
        <dbReference type="PROSITE" id="PS51186"/>
    </source>
</evidence>
<dbReference type="InterPro" id="IPR000182">
    <property type="entry name" value="GNAT_dom"/>
</dbReference>
<dbReference type="EMBL" id="FNZQ01000001">
    <property type="protein sequence ID" value="SEK58236.1"/>
    <property type="molecule type" value="Genomic_DNA"/>
</dbReference>
<dbReference type="CDD" id="cd04301">
    <property type="entry name" value="NAT_SF"/>
    <property type="match status" value="1"/>
</dbReference>
<evidence type="ECO:0000313" key="3">
    <source>
        <dbReference type="Proteomes" id="UP000199283"/>
    </source>
</evidence>
<gene>
    <name evidence="2" type="ORF">SAMN04488526_0945</name>
</gene>
<feature type="domain" description="N-acetyltransferase" evidence="1">
    <location>
        <begin position="1"/>
        <end position="126"/>
    </location>
</feature>
<dbReference type="PROSITE" id="PS51186">
    <property type="entry name" value="GNAT"/>
    <property type="match status" value="1"/>
</dbReference>
<proteinExistence type="predicted"/>
<protein>
    <submittedName>
        <fullName evidence="2">Ribosomal-protein-alanine N-acetyltransferase</fullName>
    </submittedName>
</protein>
<name>A0A1H7I6U4_9RHOB</name>
<keyword evidence="3" id="KW-1185">Reference proteome</keyword>
<dbReference type="SUPFAM" id="SSF55729">
    <property type="entry name" value="Acyl-CoA N-acyltransferases (Nat)"/>
    <property type="match status" value="1"/>
</dbReference>
<dbReference type="Gene3D" id="3.40.630.30">
    <property type="match status" value="1"/>
</dbReference>
<dbReference type="GO" id="GO:0016747">
    <property type="term" value="F:acyltransferase activity, transferring groups other than amino-acyl groups"/>
    <property type="evidence" value="ECO:0007669"/>
    <property type="project" value="InterPro"/>
</dbReference>
<dbReference type="InterPro" id="IPR016181">
    <property type="entry name" value="Acyl_CoA_acyltransferase"/>
</dbReference>
<evidence type="ECO:0000313" key="2">
    <source>
        <dbReference type="EMBL" id="SEK58236.1"/>
    </source>
</evidence>
<accession>A0A1H7I6U4</accession>
<keyword evidence="2" id="KW-0808">Transferase</keyword>
<dbReference type="STRING" id="188906.SAMN04488526_0945"/>
<dbReference type="AlphaFoldDB" id="A0A1H7I6U4"/>
<dbReference type="Pfam" id="PF00583">
    <property type="entry name" value="Acetyltransf_1"/>
    <property type="match status" value="1"/>
</dbReference>
<reference evidence="2 3" key="1">
    <citation type="submission" date="2016-10" db="EMBL/GenBank/DDBJ databases">
        <authorList>
            <person name="de Groot N.N."/>
        </authorList>
    </citation>
    <scope>NUCLEOTIDE SEQUENCE [LARGE SCALE GENOMIC DNA]</scope>
    <source>
        <strain evidence="2 3">DSM 14858</strain>
    </source>
</reference>
<dbReference type="Proteomes" id="UP000199283">
    <property type="component" value="Unassembled WGS sequence"/>
</dbReference>
<sequence>MAALHAQAFDGSARWSAESFTAMLDRSDTIIVSGNDGFALGRVMADEAELLTIVVALAQRGQGTARTLLSDFDREARKLGATQAFLEVAADNAPARALYAATGWIQVGLRPGYYDGTDARLLRKTL</sequence>
<organism evidence="2 3">
    <name type="scientific">Jannaschia helgolandensis</name>
    <dbReference type="NCBI Taxonomy" id="188906"/>
    <lineage>
        <taxon>Bacteria</taxon>
        <taxon>Pseudomonadati</taxon>
        <taxon>Pseudomonadota</taxon>
        <taxon>Alphaproteobacteria</taxon>
        <taxon>Rhodobacterales</taxon>
        <taxon>Roseobacteraceae</taxon>
        <taxon>Jannaschia</taxon>
    </lineage>
</organism>